<feature type="domain" description="CCD97-like C-terminal" evidence="2">
    <location>
        <begin position="74"/>
        <end position="136"/>
    </location>
</feature>
<sequence>MPTFDADPLLYDRMIRKFQSTSEREADGRKKGYSGRLEADLMRSEAKIQALAHPDPNSPLIYRRDQSGTIVAVDQNEEDRPKSKEEGQQKWREVMEQRFLRGEDADFDYTNVDNNPEYDDHEEETRRHEEVYFNDEAEQFIGEGEPSGQTGVQDF</sequence>
<dbReference type="PANTHER" id="PTHR31840:SF1">
    <property type="entry name" value="COILED-COIL DOMAIN-CONTAINING PROTEIN 97"/>
    <property type="match status" value="1"/>
</dbReference>
<accession>A0A2P7Z2Q4</accession>
<feature type="region of interest" description="Disordered" evidence="1">
    <location>
        <begin position="72"/>
        <end position="91"/>
    </location>
</feature>
<feature type="compositionally biased region" description="Basic and acidic residues" evidence="1">
    <location>
        <begin position="78"/>
        <end position="91"/>
    </location>
</feature>
<feature type="region of interest" description="Disordered" evidence="1">
    <location>
        <begin position="102"/>
        <end position="155"/>
    </location>
</feature>
<evidence type="ECO:0000313" key="3">
    <source>
        <dbReference type="EMBL" id="PSK42502.1"/>
    </source>
</evidence>
<protein>
    <recommendedName>
        <fullName evidence="2">CCD97-like C-terminal domain-containing protein</fullName>
    </recommendedName>
</protein>
<evidence type="ECO:0000256" key="1">
    <source>
        <dbReference type="SAM" id="MobiDB-lite"/>
    </source>
</evidence>
<dbReference type="PANTHER" id="PTHR31840">
    <property type="entry name" value="COILED-COIL DOMAIN-CONTAINING PROTEIN 97"/>
    <property type="match status" value="1"/>
</dbReference>
<reference evidence="3 4" key="1">
    <citation type="submission" date="2017-05" db="EMBL/GenBank/DDBJ databases">
        <title>Draft genome sequence of Elsinoe australis.</title>
        <authorList>
            <person name="Cheng Q."/>
        </authorList>
    </citation>
    <scope>NUCLEOTIDE SEQUENCE [LARGE SCALE GENOMIC DNA]</scope>
    <source>
        <strain evidence="3 4">NL1</strain>
    </source>
</reference>
<dbReference type="EMBL" id="NHZQ01000335">
    <property type="protein sequence ID" value="PSK42502.1"/>
    <property type="molecule type" value="Genomic_DNA"/>
</dbReference>
<comment type="caution">
    <text evidence="3">The sequence shown here is derived from an EMBL/GenBank/DDBJ whole genome shotgun (WGS) entry which is preliminary data.</text>
</comment>
<dbReference type="Proteomes" id="UP000243723">
    <property type="component" value="Unassembled WGS sequence"/>
</dbReference>
<dbReference type="OrthoDB" id="333176at2759"/>
<evidence type="ECO:0000313" key="4">
    <source>
        <dbReference type="Proteomes" id="UP000243723"/>
    </source>
</evidence>
<dbReference type="Pfam" id="PF09747">
    <property type="entry name" value="CCD97-like_C"/>
    <property type="match status" value="2"/>
</dbReference>
<feature type="domain" description="CCD97-like C-terminal" evidence="2">
    <location>
        <begin position="6"/>
        <end position="51"/>
    </location>
</feature>
<dbReference type="InterPro" id="IPR040233">
    <property type="entry name" value="CCD97-like_C"/>
</dbReference>
<organism evidence="3 4">
    <name type="scientific">Elsinoe australis</name>
    <dbReference type="NCBI Taxonomy" id="40998"/>
    <lineage>
        <taxon>Eukaryota</taxon>
        <taxon>Fungi</taxon>
        <taxon>Dikarya</taxon>
        <taxon>Ascomycota</taxon>
        <taxon>Pezizomycotina</taxon>
        <taxon>Dothideomycetes</taxon>
        <taxon>Dothideomycetidae</taxon>
        <taxon>Myriangiales</taxon>
        <taxon>Elsinoaceae</taxon>
        <taxon>Elsinoe</taxon>
    </lineage>
</organism>
<keyword evidence="4" id="KW-1185">Reference proteome</keyword>
<name>A0A2P7Z2Q4_9PEZI</name>
<dbReference type="InterPro" id="IPR018613">
    <property type="entry name" value="Ccdc97-like"/>
</dbReference>
<gene>
    <name evidence="3" type="ORF">B9Z65_4416</name>
</gene>
<dbReference type="AlphaFoldDB" id="A0A2P7Z2Q4"/>
<proteinExistence type="predicted"/>
<evidence type="ECO:0000259" key="2">
    <source>
        <dbReference type="Pfam" id="PF09747"/>
    </source>
</evidence>